<comment type="similarity">
    <text evidence="4">Belongs to the flavoredoxin family.</text>
</comment>
<dbReference type="Pfam" id="PF01613">
    <property type="entry name" value="Flavin_Reduct"/>
    <property type="match status" value="1"/>
</dbReference>
<proteinExistence type="inferred from homology"/>
<dbReference type="RefSeq" id="WP_066236533.1">
    <property type="nucleotide sequence ID" value="NZ_LRFC01000001.1"/>
</dbReference>
<evidence type="ECO:0000313" key="7">
    <source>
        <dbReference type="Proteomes" id="UP000076567"/>
    </source>
</evidence>
<dbReference type="OrthoDB" id="9794638at2"/>
<dbReference type="InterPro" id="IPR012349">
    <property type="entry name" value="Split_barrel_FMN-bd"/>
</dbReference>
<name>A0A163SIL7_9BACL</name>
<comment type="cofactor">
    <cofactor evidence="1">
        <name>FMN</name>
        <dbReference type="ChEBI" id="CHEBI:58210"/>
    </cofactor>
</comment>
<dbReference type="SUPFAM" id="SSF50475">
    <property type="entry name" value="FMN-binding split barrel"/>
    <property type="match status" value="1"/>
</dbReference>
<dbReference type="Proteomes" id="UP000076567">
    <property type="component" value="Unassembled WGS sequence"/>
</dbReference>
<evidence type="ECO:0000313" key="6">
    <source>
        <dbReference type="EMBL" id="KZE69177.1"/>
    </source>
</evidence>
<gene>
    <name evidence="6" type="ORF">AWM68_02605</name>
</gene>
<accession>A0A163SIL7</accession>
<dbReference type="PANTHER" id="PTHR33798">
    <property type="entry name" value="FLAVOPROTEIN OXYGENASE"/>
    <property type="match status" value="1"/>
</dbReference>
<dbReference type="Gene3D" id="2.30.110.10">
    <property type="entry name" value="Electron Transport, Fmn-binding Protein, Chain A"/>
    <property type="match status" value="1"/>
</dbReference>
<evidence type="ECO:0000256" key="1">
    <source>
        <dbReference type="ARBA" id="ARBA00001917"/>
    </source>
</evidence>
<protein>
    <recommendedName>
        <fullName evidence="5">Flavin reductase like domain-containing protein</fullName>
    </recommendedName>
</protein>
<dbReference type="InterPro" id="IPR002563">
    <property type="entry name" value="Flavin_Rdtase-like_dom"/>
</dbReference>
<organism evidence="6 7">
    <name type="scientific">Fictibacillus phosphorivorans</name>
    <dbReference type="NCBI Taxonomy" id="1221500"/>
    <lineage>
        <taxon>Bacteria</taxon>
        <taxon>Bacillati</taxon>
        <taxon>Bacillota</taxon>
        <taxon>Bacilli</taxon>
        <taxon>Bacillales</taxon>
        <taxon>Fictibacillaceae</taxon>
        <taxon>Fictibacillus</taxon>
    </lineage>
</organism>
<dbReference type="EMBL" id="LRFC01000001">
    <property type="protein sequence ID" value="KZE69177.1"/>
    <property type="molecule type" value="Genomic_DNA"/>
</dbReference>
<evidence type="ECO:0000256" key="3">
    <source>
        <dbReference type="ARBA" id="ARBA00022643"/>
    </source>
</evidence>
<keyword evidence="2" id="KW-0285">Flavoprotein</keyword>
<dbReference type="GO" id="GO:0010181">
    <property type="term" value="F:FMN binding"/>
    <property type="evidence" value="ECO:0007669"/>
    <property type="project" value="InterPro"/>
</dbReference>
<evidence type="ECO:0000256" key="4">
    <source>
        <dbReference type="ARBA" id="ARBA00038054"/>
    </source>
</evidence>
<dbReference type="SMART" id="SM00903">
    <property type="entry name" value="Flavin_Reduct"/>
    <property type="match status" value="1"/>
</dbReference>
<comment type="caution">
    <text evidence="6">The sequence shown here is derived from an EMBL/GenBank/DDBJ whole genome shotgun (WGS) entry which is preliminary data.</text>
</comment>
<keyword evidence="3" id="KW-0288">FMN</keyword>
<reference evidence="7" key="1">
    <citation type="submission" date="2016-01" db="EMBL/GenBank/DDBJ databases">
        <title>Draft genome of Chromobacterium sp. F49.</title>
        <authorList>
            <person name="Hong K.W."/>
        </authorList>
    </citation>
    <scope>NUCLEOTIDE SEQUENCE [LARGE SCALE GENOMIC DNA]</scope>
    <source>
        <strain evidence="7">P7IIIA</strain>
    </source>
</reference>
<dbReference type="AlphaFoldDB" id="A0A163SIL7"/>
<dbReference type="GO" id="GO:0016646">
    <property type="term" value="F:oxidoreductase activity, acting on the CH-NH group of donors, NAD or NADP as acceptor"/>
    <property type="evidence" value="ECO:0007669"/>
    <property type="project" value="UniProtKB-ARBA"/>
</dbReference>
<evidence type="ECO:0000256" key="2">
    <source>
        <dbReference type="ARBA" id="ARBA00022630"/>
    </source>
</evidence>
<feature type="domain" description="Flavin reductase like" evidence="5">
    <location>
        <begin position="19"/>
        <end position="172"/>
    </location>
</feature>
<sequence>MQFDPKELTEKDVYKLLIGSVVPRPIAWVSTISTEGVVNLAPFSFFNVASRNPPMLCISIGPGVGEREGTEKDTLVNIRNQKEFVINVVTSTLGNEMQKTSENLPSEVDEFEAAGLTTLDSTIVKPKRVEETPIQMECQLEQIIQLGSDHLVIGRMVRYHINDDYYLGNYKVDLEKLQPLGRFAGNYSESREFFSLPR</sequence>
<keyword evidence="7" id="KW-1185">Reference proteome</keyword>
<evidence type="ECO:0000259" key="5">
    <source>
        <dbReference type="SMART" id="SM00903"/>
    </source>
</evidence>
<dbReference type="PANTHER" id="PTHR33798:SF5">
    <property type="entry name" value="FLAVIN REDUCTASE LIKE DOMAIN-CONTAINING PROTEIN"/>
    <property type="match status" value="1"/>
</dbReference>